<proteinExistence type="predicted"/>
<dbReference type="OrthoDB" id="9777830at2"/>
<keyword evidence="2" id="KW-0808">Transferase</keyword>
<feature type="domain" description="Methyltransferase type 11" evidence="1">
    <location>
        <begin position="60"/>
        <end position="156"/>
    </location>
</feature>
<evidence type="ECO:0000259" key="1">
    <source>
        <dbReference type="Pfam" id="PF08241"/>
    </source>
</evidence>
<comment type="caution">
    <text evidence="2">The sequence shown here is derived from an EMBL/GenBank/DDBJ whole genome shotgun (WGS) entry which is preliminary data.</text>
</comment>
<reference evidence="2 3" key="1">
    <citation type="submission" date="2012-11" db="EMBL/GenBank/DDBJ databases">
        <title>Whole genome sequence of Acidocella aminolytica 101 = DSM 11237.</title>
        <authorList>
            <person name="Azuma Y."/>
            <person name="Higashiura N."/>
            <person name="Hirakawa H."/>
            <person name="Matsushita K."/>
        </authorList>
    </citation>
    <scope>NUCLEOTIDE SEQUENCE [LARGE SCALE GENOMIC DNA]</scope>
    <source>
        <strain evidence="3">101 / DSM 11237</strain>
    </source>
</reference>
<evidence type="ECO:0000313" key="3">
    <source>
        <dbReference type="Proteomes" id="UP000032668"/>
    </source>
</evidence>
<organism evidence="2 3">
    <name type="scientific">Acidocella aminolytica 101 = DSM 11237</name>
    <dbReference type="NCBI Taxonomy" id="1120923"/>
    <lineage>
        <taxon>Bacteria</taxon>
        <taxon>Pseudomonadati</taxon>
        <taxon>Pseudomonadota</taxon>
        <taxon>Alphaproteobacteria</taxon>
        <taxon>Acetobacterales</taxon>
        <taxon>Acidocellaceae</taxon>
        <taxon>Acidocella</taxon>
    </lineage>
</organism>
<dbReference type="CDD" id="cd02440">
    <property type="entry name" value="AdoMet_MTases"/>
    <property type="match status" value="1"/>
</dbReference>
<dbReference type="Proteomes" id="UP000032668">
    <property type="component" value="Unassembled WGS sequence"/>
</dbReference>
<dbReference type="PANTHER" id="PTHR42912">
    <property type="entry name" value="METHYLTRANSFERASE"/>
    <property type="match status" value="1"/>
</dbReference>
<dbReference type="InterPro" id="IPR029063">
    <property type="entry name" value="SAM-dependent_MTases_sf"/>
</dbReference>
<gene>
    <name evidence="2" type="ORF">Aam_089_025</name>
</gene>
<dbReference type="AlphaFoldDB" id="A0A0D6PHV5"/>
<keyword evidence="2" id="KW-0489">Methyltransferase</keyword>
<dbReference type="GO" id="GO:0008757">
    <property type="term" value="F:S-adenosylmethionine-dependent methyltransferase activity"/>
    <property type="evidence" value="ECO:0007669"/>
    <property type="project" value="InterPro"/>
</dbReference>
<dbReference type="InterPro" id="IPR013216">
    <property type="entry name" value="Methyltransf_11"/>
</dbReference>
<protein>
    <submittedName>
        <fullName evidence="2">Phosphatidylethanolamine N-methyltransferase</fullName>
    </submittedName>
</protein>
<dbReference type="Pfam" id="PF08241">
    <property type="entry name" value="Methyltransf_11"/>
    <property type="match status" value="1"/>
</dbReference>
<evidence type="ECO:0000313" key="2">
    <source>
        <dbReference type="EMBL" id="GAN81232.1"/>
    </source>
</evidence>
<dbReference type="Gene3D" id="3.40.50.150">
    <property type="entry name" value="Vaccinia Virus protein VP39"/>
    <property type="match status" value="1"/>
</dbReference>
<dbReference type="STRING" id="1120923.SAMN02746095_01389"/>
<dbReference type="InterPro" id="IPR050508">
    <property type="entry name" value="Methyltransf_Superfamily"/>
</dbReference>
<dbReference type="PANTHER" id="PTHR42912:SF80">
    <property type="entry name" value="METHYLTRANSFERASE DOMAIN-CONTAINING PROTEIN"/>
    <property type="match status" value="1"/>
</dbReference>
<dbReference type="GO" id="GO:0032259">
    <property type="term" value="P:methylation"/>
    <property type="evidence" value="ECO:0007669"/>
    <property type="project" value="UniProtKB-KW"/>
</dbReference>
<sequence length="220" mass="24109">MRNVSGAALSGPRAKLDADTIRATYSRYAKSYDSWFGLISRAARNAAVTAVNNAPGHQVLEVGVGTGLALPLYKSAKRITGIDLSRDMLAIARERASRLGLHHVESLLEMDAQATEFEDDSFDVAVAMFVASVVPDPHALVKELRRVVKPGGKILFVNHFARESGPVWWVERAMAGASGKLGWHPDFRLGHMFSPADLATAKVRDMRPLGLFRLVEMRND</sequence>
<dbReference type="EMBL" id="BANC01000087">
    <property type="protein sequence ID" value="GAN81232.1"/>
    <property type="molecule type" value="Genomic_DNA"/>
</dbReference>
<keyword evidence="3" id="KW-1185">Reference proteome</keyword>
<dbReference type="RefSeq" id="WP_048879700.1">
    <property type="nucleotide sequence ID" value="NZ_BANC01000087.1"/>
</dbReference>
<name>A0A0D6PHV5_9PROT</name>
<dbReference type="SUPFAM" id="SSF53335">
    <property type="entry name" value="S-adenosyl-L-methionine-dependent methyltransferases"/>
    <property type="match status" value="1"/>
</dbReference>
<accession>A0A0D6PHV5</accession>